<dbReference type="NCBIfam" id="TIGR03519">
    <property type="entry name" value="T9SS_PorP_fam"/>
    <property type="match status" value="1"/>
</dbReference>
<dbReference type="InterPro" id="IPR019861">
    <property type="entry name" value="PorP/SprF_Bacteroidetes"/>
</dbReference>
<dbReference type="EMBL" id="JAVTTO010000001">
    <property type="protein sequence ID" value="MDT7830891.1"/>
    <property type="molecule type" value="Genomic_DNA"/>
</dbReference>
<accession>A0ABU3LAY0</accession>
<gene>
    <name evidence="2" type="ORF">RQM59_00780</name>
</gene>
<reference evidence="2 3" key="1">
    <citation type="submission" date="2023-09" db="EMBL/GenBank/DDBJ databases">
        <title>Novel taxa isolated from Blanes Bay.</title>
        <authorList>
            <person name="Rey-Velasco X."/>
            <person name="Lucena T."/>
        </authorList>
    </citation>
    <scope>NUCLEOTIDE SEQUENCE [LARGE SCALE GENOMIC DNA]</scope>
    <source>
        <strain evidence="2 3">S356</strain>
    </source>
</reference>
<dbReference type="Proteomes" id="UP001257277">
    <property type="component" value="Unassembled WGS sequence"/>
</dbReference>
<proteinExistence type="predicted"/>
<evidence type="ECO:0000313" key="3">
    <source>
        <dbReference type="Proteomes" id="UP001257277"/>
    </source>
</evidence>
<evidence type="ECO:0000313" key="2">
    <source>
        <dbReference type="EMBL" id="MDT7830891.1"/>
    </source>
</evidence>
<evidence type="ECO:0000256" key="1">
    <source>
        <dbReference type="SAM" id="SignalP"/>
    </source>
</evidence>
<feature type="signal peptide" evidence="1">
    <location>
        <begin position="1"/>
        <end position="22"/>
    </location>
</feature>
<name>A0ABU3LAY0_9FLAO</name>
<keyword evidence="1" id="KW-0732">Signal</keyword>
<keyword evidence="3" id="KW-1185">Reference proteome</keyword>
<protein>
    <submittedName>
        <fullName evidence="2">Type IX secretion system membrane protein PorP/SprF</fullName>
    </submittedName>
</protein>
<dbReference type="Pfam" id="PF11751">
    <property type="entry name" value="PorP_SprF"/>
    <property type="match status" value="1"/>
</dbReference>
<organism evidence="2 3">
    <name type="scientific">Asprobacillus argus</name>
    <dbReference type="NCBI Taxonomy" id="3076534"/>
    <lineage>
        <taxon>Bacteria</taxon>
        <taxon>Pseudomonadati</taxon>
        <taxon>Bacteroidota</taxon>
        <taxon>Flavobacteriia</taxon>
        <taxon>Flavobacteriales</taxon>
        <taxon>Flavobacteriaceae</taxon>
        <taxon>Asprobacillus</taxon>
    </lineage>
</organism>
<sequence length="324" mass="36479">MKLFLRLKITLIALFSALSLSAQETLPIYSDYLSDNVFLVHPSAAGIGNTGKLRFTARQQWAGIKDAPSLQTMSFHNKFGRKAALGVVVFNDKNGFHSQKGVQGTYAYHLELNRGNYFNQLSFGVSFTGVQNQTDQSTFTGDPAVAQLIESTSYFNADFSVAYHYGGFSSYLTVKNLLLSAKNNLNNSLEPLDLRNYIVSLGYYFNNKDAFVQLEPSIMIQLRESTGERIADFNIKAYKTYNETQFWAALSYRRSFDSNPIENLKYITPIIGVNYKKMMFSYTYTKQLNDIVLTNAGFHQVSVGVNLFTRRPRAAACPNINATF</sequence>
<comment type="caution">
    <text evidence="2">The sequence shown here is derived from an EMBL/GenBank/DDBJ whole genome shotgun (WGS) entry which is preliminary data.</text>
</comment>
<dbReference type="RefSeq" id="WP_349240147.1">
    <property type="nucleotide sequence ID" value="NZ_JAVTTO010000001.1"/>
</dbReference>
<feature type="chain" id="PRO_5046039837" evidence="1">
    <location>
        <begin position="23"/>
        <end position="324"/>
    </location>
</feature>